<organism evidence="2">
    <name type="scientific">Chlamydia pneumoniae</name>
    <name type="common">Chlamydophila pneumoniae</name>
    <dbReference type="NCBI Taxonomy" id="83558"/>
    <lineage>
        <taxon>Bacteria</taxon>
        <taxon>Pseudomonadati</taxon>
        <taxon>Chlamydiota</taxon>
        <taxon>Chlamydiia</taxon>
        <taxon>Chlamydiales</taxon>
        <taxon>Chlamydiaceae</taxon>
        <taxon>Chlamydia/Chlamydophila group</taxon>
        <taxon>Chlamydia</taxon>
    </lineage>
</organism>
<dbReference type="PROSITE" id="PS51733">
    <property type="entry name" value="BPL_LPL_CATALYTIC"/>
    <property type="match status" value="1"/>
</dbReference>
<dbReference type="AlphaFoldDB" id="A0A0F7WSP6"/>
<dbReference type="PANTHER" id="PTHR43679">
    <property type="entry name" value="OCTANOYLTRANSFERASE LIPM-RELATED"/>
    <property type="match status" value="1"/>
</dbReference>
<name>A0A0F7WSP6_CHLPN</name>
<dbReference type="SUPFAM" id="SSF55681">
    <property type="entry name" value="Class II aaRS and biotin synthetases"/>
    <property type="match status" value="1"/>
</dbReference>
<gene>
    <name evidence="2" type="ORF">BN1224_DC9_BS_00340</name>
</gene>
<dbReference type="Pfam" id="PF03099">
    <property type="entry name" value="BPL_LplA_LipB"/>
    <property type="match status" value="1"/>
</dbReference>
<protein>
    <submittedName>
        <fullName evidence="2">Lipoate Protein Ligase-Like Protein</fullName>
    </submittedName>
</protein>
<dbReference type="CDD" id="cd16443">
    <property type="entry name" value="LplA"/>
    <property type="match status" value="1"/>
</dbReference>
<dbReference type="EMBL" id="LN847049">
    <property type="protein sequence ID" value="CRI42551.1"/>
    <property type="molecule type" value="Genomic_DNA"/>
</dbReference>
<proteinExistence type="predicted"/>
<reference evidence="2" key="1">
    <citation type="submission" date="2015-05" db="EMBL/GenBank/DDBJ databases">
        <authorList>
            <person name="Rattei Thomas"/>
        </authorList>
    </citation>
    <scope>NUCLEOTIDE SEQUENCE</scope>
    <source>
        <strain evidence="2">DC9</strain>
    </source>
</reference>
<evidence type="ECO:0000259" key="1">
    <source>
        <dbReference type="PROSITE" id="PS51733"/>
    </source>
</evidence>
<dbReference type="InterPro" id="IPR045864">
    <property type="entry name" value="aa-tRNA-synth_II/BPL/LPL"/>
</dbReference>
<feature type="domain" description="BPL/LPL catalytic" evidence="1">
    <location>
        <begin position="30"/>
        <end position="235"/>
    </location>
</feature>
<evidence type="ECO:0000313" key="2">
    <source>
        <dbReference type="EMBL" id="CRI42551.1"/>
    </source>
</evidence>
<dbReference type="InterPro" id="IPR004143">
    <property type="entry name" value="BPL_LPL_catalytic"/>
</dbReference>
<dbReference type="PANTHER" id="PTHR43679:SF2">
    <property type="entry name" value="OCTANOYL-[GCVH]:PROTEIN N-OCTANOYLTRANSFERASE"/>
    <property type="match status" value="1"/>
</dbReference>
<sequence>MKVRIVDSGKSSVASHMAKDRDLLESLQDGELILHLYEWENPCSLTYGHFMRPEKFLLSNYADLGLDAAVRPTGGGFVFHKGDYAFSVLMSATHPSYSSSVLENYHTVNSFVAKVLEKVFRIQGMLAPEDENSSSRDSGNFCMAKTSKYDVLFGDKKIGGAAQRKVQQGFLHQGSLFLSGSSSEFYQRFLKPEVLEEIIEQIQIHAFFPLGLEAADEVLQEARQQVKEAFIKLFCGEGL</sequence>
<keyword evidence="2" id="KW-0436">Ligase</keyword>
<accession>A0A0F7WSP6</accession>
<dbReference type="Gene3D" id="3.30.930.10">
    <property type="entry name" value="Bira Bifunctional Protein, Domain 2"/>
    <property type="match status" value="1"/>
</dbReference>
<dbReference type="InterPro" id="IPR050664">
    <property type="entry name" value="Octanoyltrans_LipM/LipL"/>
</dbReference>
<dbReference type="GO" id="GO:0016874">
    <property type="term" value="F:ligase activity"/>
    <property type="evidence" value="ECO:0007669"/>
    <property type="project" value="UniProtKB-KW"/>
</dbReference>